<keyword evidence="4" id="KW-1185">Reference proteome</keyword>
<dbReference type="InterPro" id="IPR029052">
    <property type="entry name" value="Metallo-depent_PP-like"/>
</dbReference>
<accession>A0A6I6DEP0</accession>
<reference evidence="4" key="1">
    <citation type="journal article" date="2019" name="Microbiology">
        <title>Complete Genome Sequence of an Uncultured Bacterium of the Candidate Phylum Bipolaricaulota.</title>
        <authorList>
            <person name="Kadnikov V.V."/>
            <person name="Mardanov A.V."/>
            <person name="Beletsky A.V."/>
            <person name="Frank Y.A."/>
            <person name="Karnachuk O.V."/>
            <person name="Ravin N.V."/>
        </authorList>
    </citation>
    <scope>NUCLEOTIDE SEQUENCE [LARGE SCALE GENOMIC DNA]</scope>
</reference>
<dbReference type="EMBL" id="CP046457">
    <property type="protein sequence ID" value="QGU00556.1"/>
    <property type="molecule type" value="Genomic_DNA"/>
</dbReference>
<proteinExistence type="inferred from homology"/>
<dbReference type="PANTHER" id="PTHR33393:SF12">
    <property type="entry name" value="CAPSULE BIOSYNTHESIS PROTEIN CAPA"/>
    <property type="match status" value="1"/>
</dbReference>
<dbReference type="RefSeq" id="WP_197079101.1">
    <property type="nucleotide sequence ID" value="NZ_CP046457.1"/>
</dbReference>
<organism evidence="3 4">
    <name type="scientific">Candidatus Syntrophocurvum alkaliphilum</name>
    <dbReference type="NCBI Taxonomy" id="2293317"/>
    <lineage>
        <taxon>Bacteria</taxon>
        <taxon>Bacillati</taxon>
        <taxon>Bacillota</taxon>
        <taxon>Clostridia</taxon>
        <taxon>Eubacteriales</taxon>
        <taxon>Syntrophomonadaceae</taxon>
        <taxon>Candidatus Syntrophocurvum</taxon>
    </lineage>
</organism>
<dbReference type="Proteomes" id="UP000426444">
    <property type="component" value="Chromosome"/>
</dbReference>
<evidence type="ECO:0000259" key="2">
    <source>
        <dbReference type="SMART" id="SM00854"/>
    </source>
</evidence>
<feature type="domain" description="Capsule synthesis protein CapA" evidence="2">
    <location>
        <begin position="64"/>
        <end position="328"/>
    </location>
</feature>
<dbReference type="InterPro" id="IPR019079">
    <property type="entry name" value="Capsule_synth_CapA"/>
</dbReference>
<gene>
    <name evidence="3" type="ORF">SYNTR_1962</name>
</gene>
<protein>
    <submittedName>
        <fullName evidence="3">Capsule biosynthesis protein capA</fullName>
    </submittedName>
</protein>
<dbReference type="InterPro" id="IPR052169">
    <property type="entry name" value="CW_Biosynth-Accessory"/>
</dbReference>
<sequence>MFNKIMINIKHIALLTLFLLTSFILIGCNDIEGVFSDKKTKEPPKVDEKKDELLKEEPEETHFRITAVGDIMVHGPQIRAQFNAENNNYNFDNNFTFVKPYFKQSDILIGNLETTFAGEDRGYSGYPMFNAPDELAKTLSKKGFDYIVTANNHSIDKGKQGLKRTVDILEKNNLKAVGTRKNLENPGYYVENINGVNVGITAFTYETPLIHGHRSLNGIIMDEELSQLVDSFSYQNLEEEVLNIKNRIKKLKDLGAELTIVYMHWGNEYQTYPSMEQKKVANKLANFGVDIIFGSHPHVIQPFDIIKSNDAQHETLVFYSLGNFISNQRLKYLDTRLTEKGIIVNIDLKEVEGEISYEEITYTPTWVHKYQYDGQVNYEILPLPDVLNNQKLYNLPTQKEAVAANAKLNTKDKITEINNNLFLEPVLEEEKIKIE</sequence>
<name>A0A6I6DEP0_9FIRM</name>
<dbReference type="KEGG" id="salq:SYNTR_1962"/>
<dbReference type="PANTHER" id="PTHR33393">
    <property type="entry name" value="POLYGLUTAMINE SYNTHESIS ACCESSORY PROTEIN RV0574C-RELATED"/>
    <property type="match status" value="1"/>
</dbReference>
<dbReference type="AlphaFoldDB" id="A0A6I6DEP0"/>
<dbReference type="CDD" id="cd07381">
    <property type="entry name" value="MPP_CapA"/>
    <property type="match status" value="1"/>
</dbReference>
<dbReference type="SMART" id="SM00854">
    <property type="entry name" value="PGA_cap"/>
    <property type="match status" value="1"/>
</dbReference>
<evidence type="ECO:0000256" key="1">
    <source>
        <dbReference type="ARBA" id="ARBA00005662"/>
    </source>
</evidence>
<dbReference type="SUPFAM" id="SSF56300">
    <property type="entry name" value="Metallo-dependent phosphatases"/>
    <property type="match status" value="1"/>
</dbReference>
<dbReference type="Pfam" id="PF09587">
    <property type="entry name" value="PGA_cap"/>
    <property type="match status" value="1"/>
</dbReference>
<evidence type="ECO:0000313" key="4">
    <source>
        <dbReference type="Proteomes" id="UP000426444"/>
    </source>
</evidence>
<dbReference type="Gene3D" id="3.60.21.10">
    <property type="match status" value="1"/>
</dbReference>
<comment type="similarity">
    <text evidence="1">Belongs to the CapA family.</text>
</comment>
<dbReference type="PROSITE" id="PS51257">
    <property type="entry name" value="PROKAR_LIPOPROTEIN"/>
    <property type="match status" value="1"/>
</dbReference>
<evidence type="ECO:0000313" key="3">
    <source>
        <dbReference type="EMBL" id="QGU00556.1"/>
    </source>
</evidence>